<keyword evidence="1" id="KW-0812">Transmembrane</keyword>
<sequence length="63" mass="7502">MNQLNIKKFLRNTAGKKIIFFSAALILPPSYFFYLLKKEEQEIKNIKNGGYWYYDKDGDICIF</sequence>
<protein>
    <submittedName>
        <fullName evidence="2">Uncharacterized protein</fullName>
    </submittedName>
</protein>
<organism evidence="2">
    <name type="scientific">viral metagenome</name>
    <dbReference type="NCBI Taxonomy" id="1070528"/>
    <lineage>
        <taxon>unclassified sequences</taxon>
        <taxon>metagenomes</taxon>
        <taxon>organismal metagenomes</taxon>
    </lineage>
</organism>
<name>A0A6C0AD41_9ZZZZ</name>
<proteinExistence type="predicted"/>
<dbReference type="EMBL" id="MN740593">
    <property type="protein sequence ID" value="QHS77644.1"/>
    <property type="molecule type" value="Genomic_DNA"/>
</dbReference>
<keyword evidence="1" id="KW-0472">Membrane</keyword>
<keyword evidence="1" id="KW-1133">Transmembrane helix</keyword>
<feature type="transmembrane region" description="Helical" evidence="1">
    <location>
        <begin position="18"/>
        <end position="36"/>
    </location>
</feature>
<dbReference type="AlphaFoldDB" id="A0A6C0AD41"/>
<accession>A0A6C0AD41</accession>
<evidence type="ECO:0000256" key="1">
    <source>
        <dbReference type="SAM" id="Phobius"/>
    </source>
</evidence>
<evidence type="ECO:0000313" key="2">
    <source>
        <dbReference type="EMBL" id="QHS77644.1"/>
    </source>
</evidence>
<reference evidence="2" key="1">
    <citation type="journal article" date="2020" name="Nature">
        <title>Giant virus diversity and host interactions through global metagenomics.</title>
        <authorList>
            <person name="Schulz F."/>
            <person name="Roux S."/>
            <person name="Paez-Espino D."/>
            <person name="Jungbluth S."/>
            <person name="Walsh D.A."/>
            <person name="Denef V.J."/>
            <person name="McMahon K.D."/>
            <person name="Konstantinidis K.T."/>
            <person name="Eloe-Fadrosh E.A."/>
            <person name="Kyrpides N.C."/>
            <person name="Woyke T."/>
        </authorList>
    </citation>
    <scope>NUCLEOTIDE SEQUENCE</scope>
    <source>
        <strain evidence="2">GVMAG-S-1021933-23</strain>
    </source>
</reference>